<dbReference type="EMBL" id="JAMYBS010000020">
    <property type="protein sequence ID" value="MCO7546139.1"/>
    <property type="molecule type" value="Genomic_DNA"/>
</dbReference>
<dbReference type="AlphaFoldDB" id="A0AA41WN72"/>
<reference evidence="1" key="1">
    <citation type="submission" date="2022-06" db="EMBL/GenBank/DDBJ databases">
        <title>Detection of beta-lactamases in bacteria of animal origin.</title>
        <authorList>
            <person name="Mlynarcik P."/>
            <person name="Zdarska V."/>
            <person name="Chudobova H."/>
            <person name="Prochazkova P."/>
            <person name="Hricova K."/>
            <person name="Mezerova K."/>
            <person name="Bardon J."/>
            <person name="Dolejska M."/>
            <person name="Sukkar I."/>
            <person name="Kolar M."/>
        </authorList>
    </citation>
    <scope>NUCLEOTIDE SEQUENCE</scope>
    <source>
        <strain evidence="1">S 300-3</strain>
    </source>
</reference>
<proteinExistence type="predicted"/>
<dbReference type="RefSeq" id="WP_253163918.1">
    <property type="nucleotide sequence ID" value="NZ_JAMYBS010000020.1"/>
</dbReference>
<evidence type="ECO:0000313" key="1">
    <source>
        <dbReference type="EMBL" id="MCO7546139.1"/>
    </source>
</evidence>
<comment type="caution">
    <text evidence="1">The sequence shown here is derived from an EMBL/GenBank/DDBJ whole genome shotgun (WGS) entry which is preliminary data.</text>
</comment>
<accession>A0AA41WN72</accession>
<dbReference type="Proteomes" id="UP001165292">
    <property type="component" value="Unassembled WGS sequence"/>
</dbReference>
<gene>
    <name evidence="1" type="ORF">NJF43_15380</name>
</gene>
<protein>
    <submittedName>
        <fullName evidence="1">Uncharacterized protein</fullName>
    </submittedName>
</protein>
<evidence type="ECO:0000313" key="2">
    <source>
        <dbReference type="Proteomes" id="UP001165292"/>
    </source>
</evidence>
<name>A0AA41WN72_9GAMM</name>
<organism evidence="1 2">
    <name type="scientific">Stutzerimonas nitrititolerans</name>
    <dbReference type="NCBI Taxonomy" id="2482751"/>
    <lineage>
        <taxon>Bacteria</taxon>
        <taxon>Pseudomonadati</taxon>
        <taxon>Pseudomonadota</taxon>
        <taxon>Gammaproteobacteria</taxon>
        <taxon>Pseudomonadales</taxon>
        <taxon>Pseudomonadaceae</taxon>
        <taxon>Stutzerimonas</taxon>
    </lineage>
</organism>
<sequence>MSKEVKRYDPLLGLARNAKLRRMEMQCDPQWVLDLFAERDVLKAENKRLDLAVAQADHNYDMDRNRMMYLLRTAHDCLEQWNLKYPRLARRGEEFSSEHTYRQIRAFVPEYREADAALQGEQP</sequence>